<dbReference type="Proteomes" id="UP000324298">
    <property type="component" value="Unassembled WGS sequence"/>
</dbReference>
<evidence type="ECO:0000313" key="7">
    <source>
        <dbReference type="Proteomes" id="UP000324298"/>
    </source>
</evidence>
<dbReference type="OrthoDB" id="9782876at2"/>
<sequence>MSSRDLVLMTAPLREDFTIPCHELGPAAGNPAVSFVSGLHGDEINGIYILARLADFLTAVEGGGYPKLRLAQRVLIIPAVNVLGTNTLRRAWPFDQSDQNRMFPGNQMGETTQRIAYTVLEATKKSAYRVDLHSSNLYFEELPQVRLYDPTPEERETAHLFGLSAIMERSVSPVFTTTLMYSWKYWPGQSFLLQIGQAGSIQLPHCQQVFRGLVSFLGRIGVLEGVEVAEADQEALYFTRECSVRIYADRAGMFVSDKSLGGWVSKGQELGYIYDSFNGNVRTRVTAPVAGLLTGIRRQPMLFEGDLLMRICTRTP</sequence>
<evidence type="ECO:0000256" key="3">
    <source>
        <dbReference type="ARBA" id="ARBA00022801"/>
    </source>
</evidence>
<gene>
    <name evidence="6" type="ORF">ET418_05890</name>
</gene>
<dbReference type="SUPFAM" id="SSF53187">
    <property type="entry name" value="Zn-dependent exopeptidases"/>
    <property type="match status" value="1"/>
</dbReference>
<protein>
    <recommendedName>
        <fullName evidence="5">Succinylglutamate desuccinylase/Aspartoacylase catalytic domain-containing protein</fullName>
    </recommendedName>
</protein>
<feature type="domain" description="Succinylglutamate desuccinylase/Aspartoacylase catalytic" evidence="5">
    <location>
        <begin position="32"/>
        <end position="208"/>
    </location>
</feature>
<dbReference type="InterPro" id="IPR055438">
    <property type="entry name" value="AstE_AspA_cat"/>
</dbReference>
<dbReference type="PANTHER" id="PTHR37326">
    <property type="entry name" value="BLL3975 PROTEIN"/>
    <property type="match status" value="1"/>
</dbReference>
<dbReference type="Gene3D" id="3.40.630.10">
    <property type="entry name" value="Zn peptidases"/>
    <property type="match status" value="1"/>
</dbReference>
<dbReference type="RefSeq" id="WP_149306661.1">
    <property type="nucleotide sequence ID" value="NZ_SRSD01000003.1"/>
</dbReference>
<reference evidence="6 7" key="1">
    <citation type="submission" date="2019-04" db="EMBL/GenBank/DDBJ databases">
        <title>Geobacter ruber sp. nov., ferric-reducing bacteria isolated from paddy soil.</title>
        <authorList>
            <person name="Xu Z."/>
            <person name="Masuda Y."/>
            <person name="Itoh H."/>
            <person name="Senoo K."/>
        </authorList>
    </citation>
    <scope>NUCLEOTIDE SEQUENCE [LARGE SCALE GENOMIC DNA]</scope>
    <source>
        <strain evidence="6 7">Red88</strain>
    </source>
</reference>
<evidence type="ECO:0000259" key="5">
    <source>
        <dbReference type="Pfam" id="PF24827"/>
    </source>
</evidence>
<comment type="caution">
    <text evidence="6">The sequence shown here is derived from an EMBL/GenBank/DDBJ whole genome shotgun (WGS) entry which is preliminary data.</text>
</comment>
<evidence type="ECO:0000313" key="6">
    <source>
        <dbReference type="EMBL" id="KAA0893345.1"/>
    </source>
</evidence>
<evidence type="ECO:0000256" key="1">
    <source>
        <dbReference type="ARBA" id="ARBA00001947"/>
    </source>
</evidence>
<organism evidence="6 7">
    <name type="scientific">Oryzomonas rubra</name>
    <dbReference type="NCBI Taxonomy" id="2509454"/>
    <lineage>
        <taxon>Bacteria</taxon>
        <taxon>Pseudomonadati</taxon>
        <taxon>Thermodesulfobacteriota</taxon>
        <taxon>Desulfuromonadia</taxon>
        <taxon>Geobacterales</taxon>
        <taxon>Geobacteraceae</taxon>
        <taxon>Oryzomonas</taxon>
    </lineage>
</organism>
<name>A0A5A9XL97_9BACT</name>
<keyword evidence="7" id="KW-1185">Reference proteome</keyword>
<dbReference type="InterPro" id="IPR053138">
    <property type="entry name" value="N-alpha-Ac-DABA_deacetylase"/>
</dbReference>
<accession>A0A5A9XL97</accession>
<keyword evidence="4" id="KW-0862">Zinc</keyword>
<comment type="cofactor">
    <cofactor evidence="1">
        <name>Zn(2+)</name>
        <dbReference type="ChEBI" id="CHEBI:29105"/>
    </cofactor>
</comment>
<dbReference type="GO" id="GO:0046872">
    <property type="term" value="F:metal ion binding"/>
    <property type="evidence" value="ECO:0007669"/>
    <property type="project" value="UniProtKB-KW"/>
</dbReference>
<evidence type="ECO:0000256" key="4">
    <source>
        <dbReference type="ARBA" id="ARBA00022833"/>
    </source>
</evidence>
<dbReference type="EMBL" id="SRSD01000003">
    <property type="protein sequence ID" value="KAA0893345.1"/>
    <property type="molecule type" value="Genomic_DNA"/>
</dbReference>
<evidence type="ECO:0000256" key="2">
    <source>
        <dbReference type="ARBA" id="ARBA00022723"/>
    </source>
</evidence>
<dbReference type="PANTHER" id="PTHR37326:SF1">
    <property type="entry name" value="BLL3975 PROTEIN"/>
    <property type="match status" value="1"/>
</dbReference>
<keyword evidence="3" id="KW-0378">Hydrolase</keyword>
<keyword evidence="2" id="KW-0479">Metal-binding</keyword>
<dbReference type="GO" id="GO:0016788">
    <property type="term" value="F:hydrolase activity, acting on ester bonds"/>
    <property type="evidence" value="ECO:0007669"/>
    <property type="project" value="InterPro"/>
</dbReference>
<dbReference type="Pfam" id="PF24827">
    <property type="entry name" value="AstE_AspA_cat"/>
    <property type="match status" value="1"/>
</dbReference>
<dbReference type="AlphaFoldDB" id="A0A5A9XL97"/>
<proteinExistence type="predicted"/>
<dbReference type="CDD" id="cd06253">
    <property type="entry name" value="M14_ASTE_ASPA-like"/>
    <property type="match status" value="1"/>
</dbReference>